<evidence type="ECO:0000313" key="2">
    <source>
        <dbReference type="Proteomes" id="UP000712600"/>
    </source>
</evidence>
<dbReference type="Proteomes" id="UP000712600">
    <property type="component" value="Unassembled WGS sequence"/>
</dbReference>
<gene>
    <name evidence="1" type="ORF">F2Q69_00056473</name>
</gene>
<dbReference type="EMBL" id="QGKX02002183">
    <property type="protein sequence ID" value="KAF3489391.1"/>
    <property type="molecule type" value="Genomic_DNA"/>
</dbReference>
<name>A0A8S9N1R6_BRACR</name>
<reference evidence="1" key="1">
    <citation type="submission" date="2019-12" db="EMBL/GenBank/DDBJ databases">
        <title>Genome sequencing and annotation of Brassica cretica.</title>
        <authorList>
            <person name="Studholme D.J."/>
            <person name="Sarris P."/>
        </authorList>
    </citation>
    <scope>NUCLEOTIDE SEQUENCE</scope>
    <source>
        <strain evidence="1">PFS-109/04</strain>
        <tissue evidence="1">Leaf</tissue>
    </source>
</reference>
<accession>A0A8S9N1R6</accession>
<comment type="caution">
    <text evidence="1">The sequence shown here is derived from an EMBL/GenBank/DDBJ whole genome shotgun (WGS) entry which is preliminary data.</text>
</comment>
<evidence type="ECO:0000313" key="1">
    <source>
        <dbReference type="EMBL" id="KAF3489391.1"/>
    </source>
</evidence>
<protein>
    <submittedName>
        <fullName evidence="1">Uncharacterized protein</fullName>
    </submittedName>
</protein>
<sequence length="180" mass="19445">MWTKGVGGGHSQTILTSNIAMLRVMGGSSHTLIHISRGLCVLVGSQHSAFRLAGGSLSGGTLCEQEFVCGFITRVGFGGASSARSEIGDVTVRSPASDWGYRKIVMDTCLLLRVPLMVPRVEGHITLCEILSHPYPYTSTYSPAHRKMEREGMSNGLLSEVTLDQHVCMTLYTTPCRNQG</sequence>
<proteinExistence type="predicted"/>
<organism evidence="1 2">
    <name type="scientific">Brassica cretica</name>
    <name type="common">Mustard</name>
    <dbReference type="NCBI Taxonomy" id="69181"/>
    <lineage>
        <taxon>Eukaryota</taxon>
        <taxon>Viridiplantae</taxon>
        <taxon>Streptophyta</taxon>
        <taxon>Embryophyta</taxon>
        <taxon>Tracheophyta</taxon>
        <taxon>Spermatophyta</taxon>
        <taxon>Magnoliopsida</taxon>
        <taxon>eudicotyledons</taxon>
        <taxon>Gunneridae</taxon>
        <taxon>Pentapetalae</taxon>
        <taxon>rosids</taxon>
        <taxon>malvids</taxon>
        <taxon>Brassicales</taxon>
        <taxon>Brassicaceae</taxon>
        <taxon>Brassiceae</taxon>
        <taxon>Brassica</taxon>
    </lineage>
</organism>
<dbReference type="AlphaFoldDB" id="A0A8S9N1R6"/>